<dbReference type="EMBL" id="JBHUDL010000010">
    <property type="protein sequence ID" value="MFD1634605.1"/>
    <property type="molecule type" value="Genomic_DNA"/>
</dbReference>
<dbReference type="AlphaFoldDB" id="A0ABD6CZU7"/>
<keyword evidence="3" id="KW-1185">Reference proteome</keyword>
<evidence type="ECO:0000313" key="3">
    <source>
        <dbReference type="Proteomes" id="UP001597075"/>
    </source>
</evidence>
<comment type="caution">
    <text evidence="2">The sequence shown here is derived from an EMBL/GenBank/DDBJ whole genome shotgun (WGS) entry which is preliminary data.</text>
</comment>
<evidence type="ECO:0000256" key="1">
    <source>
        <dbReference type="SAM" id="Phobius"/>
    </source>
</evidence>
<proteinExistence type="predicted"/>
<sequence length="151" mass="16031">MSRDRAQTQQDFAIGVSVFLLAVLFVFAYLPSTLAMGDAVVEQRSYTADRLGSSLLTDLSDEGSAGELNATRTRTFFAGHENGADIEANYSVAGTTSVNVTLETLEGITVDDLGGGVGATAGKEYADQVGATSTRIVRLAGTRYRLVVRVW</sequence>
<accession>A0ABD6CZU7</accession>
<keyword evidence="1" id="KW-0472">Membrane</keyword>
<name>A0ABD6CZU7_9EURY</name>
<organism evidence="2 3">
    <name type="scientific">Haloplanus ruber</name>
    <dbReference type="NCBI Taxonomy" id="869892"/>
    <lineage>
        <taxon>Archaea</taxon>
        <taxon>Methanobacteriati</taxon>
        <taxon>Methanobacteriota</taxon>
        <taxon>Stenosarchaea group</taxon>
        <taxon>Halobacteria</taxon>
        <taxon>Halobacteriales</taxon>
        <taxon>Haloferacaceae</taxon>
        <taxon>Haloplanus</taxon>
    </lineage>
</organism>
<keyword evidence="1" id="KW-1133">Transmembrane helix</keyword>
<keyword evidence="1" id="KW-0812">Transmembrane</keyword>
<gene>
    <name evidence="2" type="ORF">ACFSBJ_12810</name>
</gene>
<dbReference type="Proteomes" id="UP001597075">
    <property type="component" value="Unassembled WGS sequence"/>
</dbReference>
<feature type="transmembrane region" description="Helical" evidence="1">
    <location>
        <begin position="12"/>
        <end position="30"/>
    </location>
</feature>
<evidence type="ECO:0000313" key="2">
    <source>
        <dbReference type="EMBL" id="MFD1634605.1"/>
    </source>
</evidence>
<dbReference type="Pfam" id="PF23958">
    <property type="entry name" value="DUF7287"/>
    <property type="match status" value="1"/>
</dbReference>
<dbReference type="InterPro" id="IPR056613">
    <property type="entry name" value="DUF7287"/>
</dbReference>
<reference evidence="2 3" key="1">
    <citation type="journal article" date="2019" name="Int. J. Syst. Evol. Microbiol.">
        <title>The Global Catalogue of Microorganisms (GCM) 10K type strain sequencing project: providing services to taxonomists for standard genome sequencing and annotation.</title>
        <authorList>
            <consortium name="The Broad Institute Genomics Platform"/>
            <consortium name="The Broad Institute Genome Sequencing Center for Infectious Disease"/>
            <person name="Wu L."/>
            <person name="Ma J."/>
        </authorList>
    </citation>
    <scope>NUCLEOTIDE SEQUENCE [LARGE SCALE GENOMIC DNA]</scope>
    <source>
        <strain evidence="2 3">CGMCC 1.10594</strain>
    </source>
</reference>
<evidence type="ECO:0008006" key="4">
    <source>
        <dbReference type="Google" id="ProtNLM"/>
    </source>
</evidence>
<dbReference type="RefSeq" id="WP_256404845.1">
    <property type="nucleotide sequence ID" value="NZ_CP187151.1"/>
</dbReference>
<protein>
    <recommendedName>
        <fullName evidence="4">Flagellin</fullName>
    </recommendedName>
</protein>